<dbReference type="AlphaFoldDB" id="A0A672NI16"/>
<dbReference type="Ensembl" id="ENSSGRT00000053416.1">
    <property type="protein sequence ID" value="ENSSGRP00000049991.1"/>
    <property type="gene ID" value="ENSSGRG00000026525.1"/>
</dbReference>
<evidence type="ECO:0000259" key="2">
    <source>
        <dbReference type="PROSITE" id="PS50011"/>
    </source>
</evidence>
<dbReference type="Gene3D" id="1.10.510.10">
    <property type="entry name" value="Transferase(Phosphotransferase) domain 1"/>
    <property type="match status" value="1"/>
</dbReference>
<dbReference type="GO" id="GO:0051082">
    <property type="term" value="F:unfolded protein binding"/>
    <property type="evidence" value="ECO:0007669"/>
    <property type="project" value="TreeGrafter"/>
</dbReference>
<dbReference type="GO" id="GO:0004521">
    <property type="term" value="F:RNA endonuclease activity"/>
    <property type="evidence" value="ECO:0007669"/>
    <property type="project" value="InterPro"/>
</dbReference>
<feature type="compositionally biased region" description="Basic residues" evidence="1">
    <location>
        <begin position="49"/>
        <end position="60"/>
    </location>
</feature>
<dbReference type="PROSITE" id="PS50011">
    <property type="entry name" value="PROTEIN_KINASE_DOM"/>
    <property type="match status" value="1"/>
</dbReference>
<feature type="compositionally biased region" description="Polar residues" evidence="1">
    <location>
        <begin position="61"/>
        <end position="70"/>
    </location>
</feature>
<accession>A0A672NI16</accession>
<feature type="compositionally biased region" description="Polar residues" evidence="1">
    <location>
        <begin position="1"/>
        <end position="12"/>
    </location>
</feature>
<protein>
    <recommendedName>
        <fullName evidence="2">Protein kinase domain-containing protein</fullName>
    </recommendedName>
</protein>
<dbReference type="InterPro" id="IPR045133">
    <property type="entry name" value="IRE1/2-like"/>
</dbReference>
<reference evidence="3" key="1">
    <citation type="submission" date="2025-08" db="UniProtKB">
        <authorList>
            <consortium name="Ensembl"/>
        </authorList>
    </citation>
    <scope>IDENTIFICATION</scope>
</reference>
<dbReference type="InterPro" id="IPR008271">
    <property type="entry name" value="Ser/Thr_kinase_AS"/>
</dbReference>
<reference evidence="3" key="2">
    <citation type="submission" date="2025-09" db="UniProtKB">
        <authorList>
            <consortium name="Ensembl"/>
        </authorList>
    </citation>
    <scope>IDENTIFICATION</scope>
</reference>
<dbReference type="GO" id="GO:0036498">
    <property type="term" value="P:IRE1-mediated unfolded protein response"/>
    <property type="evidence" value="ECO:0007669"/>
    <property type="project" value="TreeGrafter"/>
</dbReference>
<feature type="domain" description="Protein kinase" evidence="2">
    <location>
        <begin position="138"/>
        <end position="374"/>
    </location>
</feature>
<feature type="region of interest" description="Disordered" evidence="1">
    <location>
        <begin position="1"/>
        <end position="80"/>
    </location>
</feature>
<sequence length="374" mass="43300">NITDFTSNSSNMDEVMKKKLQKLDESLRHPAGSSAVDSLCEETAALSTSRKKKKKKKKKIQQNLGSQVSEQQDKEEPYPDTVVTSIEESNSSVQPFTHPDENSREWRQISRRWRSKLEKLANIDINNTNRLGNLTLVLTDEFRIAKGSDGTEVFLGLRDDGTEVAVKRMIKSNYQVLRNEEKFLRLFDSPSIVRYVDFAKDKDFGYLVLQLCEYTLEEYIQDHLPDDSAERSLVLKKLVKEVLCSLQVLHDQQTKVLHRDIKPQNVLIGRNIKGQARLADFGISRRLKQGETTLRTSIAGTRCWKAKENIHEKFNTGYKRSSDIQVGFQYLSVNSKFWMINENPNERPTVEQTLAHPFFWTDDRYNVILMTFDR</sequence>
<organism evidence="3 4">
    <name type="scientific">Sinocyclocheilus grahami</name>
    <name type="common">Dianchi golden-line fish</name>
    <name type="synonym">Barbus grahami</name>
    <dbReference type="NCBI Taxonomy" id="75366"/>
    <lineage>
        <taxon>Eukaryota</taxon>
        <taxon>Metazoa</taxon>
        <taxon>Chordata</taxon>
        <taxon>Craniata</taxon>
        <taxon>Vertebrata</taxon>
        <taxon>Euteleostomi</taxon>
        <taxon>Actinopterygii</taxon>
        <taxon>Neopterygii</taxon>
        <taxon>Teleostei</taxon>
        <taxon>Ostariophysi</taxon>
        <taxon>Cypriniformes</taxon>
        <taxon>Cyprinidae</taxon>
        <taxon>Cyprininae</taxon>
        <taxon>Sinocyclocheilus</taxon>
    </lineage>
</organism>
<dbReference type="PROSITE" id="PS00108">
    <property type="entry name" value="PROTEIN_KINASE_ST"/>
    <property type="match status" value="1"/>
</dbReference>
<dbReference type="InParanoid" id="A0A672NI16"/>
<proteinExistence type="predicted"/>
<dbReference type="PANTHER" id="PTHR13954">
    <property type="entry name" value="IRE1-RELATED"/>
    <property type="match status" value="1"/>
</dbReference>
<dbReference type="Proteomes" id="UP000472262">
    <property type="component" value="Unassembled WGS sequence"/>
</dbReference>
<dbReference type="Pfam" id="PF00069">
    <property type="entry name" value="Pkinase"/>
    <property type="match status" value="1"/>
</dbReference>
<dbReference type="InterPro" id="IPR011009">
    <property type="entry name" value="Kinase-like_dom_sf"/>
</dbReference>
<evidence type="ECO:0000313" key="4">
    <source>
        <dbReference type="Proteomes" id="UP000472262"/>
    </source>
</evidence>
<dbReference type="InterPro" id="IPR000719">
    <property type="entry name" value="Prot_kinase_dom"/>
</dbReference>
<dbReference type="PANTHER" id="PTHR13954:SF28">
    <property type="match status" value="1"/>
</dbReference>
<dbReference type="SMART" id="SM00220">
    <property type="entry name" value="S_TKc"/>
    <property type="match status" value="1"/>
</dbReference>
<dbReference type="GO" id="GO:0070059">
    <property type="term" value="P:intrinsic apoptotic signaling pathway in response to endoplasmic reticulum stress"/>
    <property type="evidence" value="ECO:0007669"/>
    <property type="project" value="TreeGrafter"/>
</dbReference>
<name>A0A672NI16_SINGR</name>
<dbReference type="GO" id="GO:1990604">
    <property type="term" value="C:IRE1-TRAF2-ASK1 complex"/>
    <property type="evidence" value="ECO:0007669"/>
    <property type="project" value="TreeGrafter"/>
</dbReference>
<dbReference type="GO" id="GO:0004674">
    <property type="term" value="F:protein serine/threonine kinase activity"/>
    <property type="evidence" value="ECO:0007669"/>
    <property type="project" value="InterPro"/>
</dbReference>
<evidence type="ECO:0000313" key="3">
    <source>
        <dbReference type="Ensembl" id="ENSSGRP00000049991.1"/>
    </source>
</evidence>
<feature type="compositionally biased region" description="Basic and acidic residues" evidence="1">
    <location>
        <begin position="14"/>
        <end position="28"/>
    </location>
</feature>
<dbReference type="GO" id="GO:0005524">
    <property type="term" value="F:ATP binding"/>
    <property type="evidence" value="ECO:0007669"/>
    <property type="project" value="InterPro"/>
</dbReference>
<dbReference type="SUPFAM" id="SSF56112">
    <property type="entry name" value="Protein kinase-like (PK-like)"/>
    <property type="match status" value="1"/>
</dbReference>
<keyword evidence="4" id="KW-1185">Reference proteome</keyword>
<evidence type="ECO:0000256" key="1">
    <source>
        <dbReference type="SAM" id="MobiDB-lite"/>
    </source>
</evidence>